<dbReference type="PROSITE" id="PS51257">
    <property type="entry name" value="PROKAR_LIPOPROTEIN"/>
    <property type="match status" value="1"/>
</dbReference>
<evidence type="ECO:0000256" key="1">
    <source>
        <dbReference type="SAM" id="MobiDB-lite"/>
    </source>
</evidence>
<proteinExistence type="predicted"/>
<feature type="signal peptide" evidence="2">
    <location>
        <begin position="1"/>
        <end position="27"/>
    </location>
</feature>
<comment type="caution">
    <text evidence="3">The sequence shown here is derived from an EMBL/GenBank/DDBJ whole genome shotgun (WGS) entry which is preliminary data.</text>
</comment>
<dbReference type="Proteomes" id="UP001153269">
    <property type="component" value="Unassembled WGS sequence"/>
</dbReference>
<evidence type="ECO:0000313" key="4">
    <source>
        <dbReference type="Proteomes" id="UP001153269"/>
    </source>
</evidence>
<dbReference type="AlphaFoldDB" id="A0A9N7YKL8"/>
<keyword evidence="4" id="KW-1185">Reference proteome</keyword>
<evidence type="ECO:0000313" key="3">
    <source>
        <dbReference type="EMBL" id="CAB1427639.1"/>
    </source>
</evidence>
<protein>
    <submittedName>
        <fullName evidence="3">Uncharacterized protein</fullName>
    </submittedName>
</protein>
<feature type="chain" id="PRO_5040335934" evidence="2">
    <location>
        <begin position="28"/>
        <end position="168"/>
    </location>
</feature>
<evidence type="ECO:0000256" key="2">
    <source>
        <dbReference type="SAM" id="SignalP"/>
    </source>
</evidence>
<organism evidence="3 4">
    <name type="scientific">Pleuronectes platessa</name>
    <name type="common">European plaice</name>
    <dbReference type="NCBI Taxonomy" id="8262"/>
    <lineage>
        <taxon>Eukaryota</taxon>
        <taxon>Metazoa</taxon>
        <taxon>Chordata</taxon>
        <taxon>Craniata</taxon>
        <taxon>Vertebrata</taxon>
        <taxon>Euteleostomi</taxon>
        <taxon>Actinopterygii</taxon>
        <taxon>Neopterygii</taxon>
        <taxon>Teleostei</taxon>
        <taxon>Neoteleostei</taxon>
        <taxon>Acanthomorphata</taxon>
        <taxon>Carangaria</taxon>
        <taxon>Pleuronectiformes</taxon>
        <taxon>Pleuronectoidei</taxon>
        <taxon>Pleuronectidae</taxon>
        <taxon>Pleuronectes</taxon>
    </lineage>
</organism>
<feature type="region of interest" description="Disordered" evidence="1">
    <location>
        <begin position="42"/>
        <end position="64"/>
    </location>
</feature>
<gene>
    <name evidence="3" type="ORF">PLEPLA_LOCUS15580</name>
</gene>
<keyword evidence="2" id="KW-0732">Signal</keyword>
<accession>A0A9N7YKL8</accession>
<sequence length="168" mass="18225">MSHRIWSLSRLGTVLVFGISCLVSVVGQGPKDEEDVWNLETRVKPSSLPTPPHLTPASAERLPSPLPPPFLPPSLLLSFLPPSLPSAPPLSCSWRNPSSSSLPLSSRSLPPSSLILLPPLSPLPPLPLSSQEKGWWCKVSGKRRKRRGGLERAGAGSAPAWREREREV</sequence>
<feature type="region of interest" description="Disordered" evidence="1">
    <location>
        <begin position="141"/>
        <end position="168"/>
    </location>
</feature>
<reference evidence="3" key="1">
    <citation type="submission" date="2020-03" db="EMBL/GenBank/DDBJ databases">
        <authorList>
            <person name="Weist P."/>
        </authorList>
    </citation>
    <scope>NUCLEOTIDE SEQUENCE</scope>
</reference>
<feature type="non-terminal residue" evidence="3">
    <location>
        <position position="1"/>
    </location>
</feature>
<name>A0A9N7YKL8_PLEPL</name>
<dbReference type="EMBL" id="CADEAL010000985">
    <property type="protein sequence ID" value="CAB1427639.1"/>
    <property type="molecule type" value="Genomic_DNA"/>
</dbReference>